<organism evidence="1">
    <name type="scientific">hydrothermal vent metagenome</name>
    <dbReference type="NCBI Taxonomy" id="652676"/>
    <lineage>
        <taxon>unclassified sequences</taxon>
        <taxon>metagenomes</taxon>
        <taxon>ecological metagenomes</taxon>
    </lineage>
</organism>
<sequence length="257" mass="27878">MYDPAHTVLLGAAPRRARKTWGPRVAPLSVAVAASLALAGCTLPPSPQTAVPQTGSLQAFQASDRHPIEVAKGKVRLEIDVPRFSPGLSPRQTAQIDAFLADYKSLGESDITVSVPSGGRNEGAAMSVLGRLRQHLRSRGIDDKAIRYTPYYVQRKTTSAPVIVSYQRYYAKPSPCGNWPDNIAEEPLNKSYEEFGCATQNNLAAMVANPRDLLVPRVMTASDATRRGITLKKWRLGEITGAERSTEESGSSSEVKE</sequence>
<dbReference type="Pfam" id="PF09476">
    <property type="entry name" value="Pilus_CpaD"/>
    <property type="match status" value="1"/>
</dbReference>
<protein>
    <submittedName>
        <fullName evidence="1">Flp pilus assembly protein CpaD</fullName>
    </submittedName>
</protein>
<name>A0A3B0T8R1_9ZZZZ</name>
<proteinExistence type="predicted"/>
<dbReference type="InterPro" id="IPR019027">
    <property type="entry name" value="Pilus_biogenesis_CpaD-related"/>
</dbReference>
<accession>A0A3B0T8R1</accession>
<gene>
    <name evidence="1" type="ORF">MNBD_ALPHA09-1724</name>
</gene>
<evidence type="ECO:0000313" key="1">
    <source>
        <dbReference type="EMBL" id="VAW10862.1"/>
    </source>
</evidence>
<dbReference type="AlphaFoldDB" id="A0A3B0T8R1"/>
<dbReference type="EMBL" id="UOEM01000021">
    <property type="protein sequence ID" value="VAW10862.1"/>
    <property type="molecule type" value="Genomic_DNA"/>
</dbReference>
<dbReference type="NCBIfam" id="TIGR02522">
    <property type="entry name" value="pilus_cpaD"/>
    <property type="match status" value="1"/>
</dbReference>
<reference evidence="1" key="1">
    <citation type="submission" date="2018-06" db="EMBL/GenBank/DDBJ databases">
        <authorList>
            <person name="Zhirakovskaya E."/>
        </authorList>
    </citation>
    <scope>NUCLEOTIDE SEQUENCE</scope>
</reference>
<dbReference type="InterPro" id="IPR013361">
    <property type="entry name" value="Pilus_CpaD"/>
</dbReference>